<evidence type="ECO:0000256" key="3">
    <source>
        <dbReference type="ARBA" id="ARBA00023136"/>
    </source>
</evidence>
<dbReference type="STRING" id="35608.A0A2U1PCB7"/>
<dbReference type="Gene3D" id="2.60.120.680">
    <property type="entry name" value="GOLD domain"/>
    <property type="match status" value="1"/>
</dbReference>
<protein>
    <recommendedName>
        <fullName evidence="5">CRAL-TRIO domain-containing protein</fullName>
    </recommendedName>
</protein>
<dbReference type="InterPro" id="IPR044834">
    <property type="entry name" value="PATL"/>
</dbReference>
<dbReference type="InterPro" id="IPR036273">
    <property type="entry name" value="CRAL/TRIO_N_dom_sf"/>
</dbReference>
<dbReference type="AlphaFoldDB" id="A0A2U1PCB7"/>
<dbReference type="SUPFAM" id="SSF46938">
    <property type="entry name" value="CRAL/TRIO N-terminal domain"/>
    <property type="match status" value="1"/>
</dbReference>
<dbReference type="InterPro" id="IPR001251">
    <property type="entry name" value="CRAL-TRIO_dom"/>
</dbReference>
<feature type="region of interest" description="Disordered" evidence="4">
    <location>
        <begin position="397"/>
        <end position="427"/>
    </location>
</feature>
<dbReference type="PANTHER" id="PTHR45932:SF4">
    <property type="entry name" value="PATELLIN-6"/>
    <property type="match status" value="1"/>
</dbReference>
<evidence type="ECO:0000256" key="4">
    <source>
        <dbReference type="SAM" id="MobiDB-lite"/>
    </source>
</evidence>
<dbReference type="InterPro" id="IPR036865">
    <property type="entry name" value="CRAL-TRIO_dom_sf"/>
</dbReference>
<dbReference type="GO" id="GO:0016020">
    <property type="term" value="C:membrane"/>
    <property type="evidence" value="ECO:0007669"/>
    <property type="project" value="UniProtKB-SubCell"/>
</dbReference>
<feature type="compositionally biased region" description="Polar residues" evidence="4">
    <location>
        <begin position="418"/>
        <end position="427"/>
    </location>
</feature>
<dbReference type="Proteomes" id="UP000245207">
    <property type="component" value="Unassembled WGS sequence"/>
</dbReference>
<keyword evidence="3" id="KW-0472">Membrane</keyword>
<dbReference type="Pfam" id="PF00650">
    <property type="entry name" value="CRAL_TRIO"/>
    <property type="match status" value="1"/>
</dbReference>
<dbReference type="Gene3D" id="3.40.525.10">
    <property type="entry name" value="CRAL-TRIO lipid binding domain"/>
    <property type="match status" value="1"/>
</dbReference>
<dbReference type="InterPro" id="IPR056794">
    <property type="entry name" value="PATL1-6_C_GOLD"/>
</dbReference>
<comment type="caution">
    <text evidence="6">The sequence shown here is derived from an EMBL/GenBank/DDBJ whole genome shotgun (WGS) entry which is preliminary data.</text>
</comment>
<dbReference type="SMART" id="SM00516">
    <property type="entry name" value="SEC14"/>
    <property type="match status" value="1"/>
</dbReference>
<dbReference type="SUPFAM" id="SSF52087">
    <property type="entry name" value="CRAL/TRIO domain"/>
    <property type="match status" value="1"/>
</dbReference>
<dbReference type="CDD" id="cd00170">
    <property type="entry name" value="SEC14"/>
    <property type="match status" value="1"/>
</dbReference>
<evidence type="ECO:0000256" key="2">
    <source>
        <dbReference type="ARBA" id="ARBA00022448"/>
    </source>
</evidence>
<dbReference type="Pfam" id="PF03765">
    <property type="entry name" value="CRAL_TRIO_N"/>
    <property type="match status" value="1"/>
</dbReference>
<evidence type="ECO:0000256" key="1">
    <source>
        <dbReference type="ARBA" id="ARBA00004370"/>
    </source>
</evidence>
<dbReference type="GO" id="GO:0008289">
    <property type="term" value="F:lipid binding"/>
    <property type="evidence" value="ECO:0007669"/>
    <property type="project" value="InterPro"/>
</dbReference>
<dbReference type="SMART" id="SM01100">
    <property type="entry name" value="CRAL_TRIO_N"/>
    <property type="match status" value="1"/>
</dbReference>
<organism evidence="6 7">
    <name type="scientific">Artemisia annua</name>
    <name type="common">Sweet wormwood</name>
    <dbReference type="NCBI Taxonomy" id="35608"/>
    <lineage>
        <taxon>Eukaryota</taxon>
        <taxon>Viridiplantae</taxon>
        <taxon>Streptophyta</taxon>
        <taxon>Embryophyta</taxon>
        <taxon>Tracheophyta</taxon>
        <taxon>Spermatophyta</taxon>
        <taxon>Magnoliopsida</taxon>
        <taxon>eudicotyledons</taxon>
        <taxon>Gunneridae</taxon>
        <taxon>Pentapetalae</taxon>
        <taxon>asterids</taxon>
        <taxon>campanulids</taxon>
        <taxon>Asterales</taxon>
        <taxon>Asteraceae</taxon>
        <taxon>Asteroideae</taxon>
        <taxon>Anthemideae</taxon>
        <taxon>Artemisiinae</taxon>
        <taxon>Artemisia</taxon>
    </lineage>
</organism>
<dbReference type="OrthoDB" id="75724at2759"/>
<dbReference type="EMBL" id="PKPP01001359">
    <property type="protein sequence ID" value="PWA83359.1"/>
    <property type="molecule type" value="Genomic_DNA"/>
</dbReference>
<dbReference type="PROSITE" id="PS50191">
    <property type="entry name" value="CRAL_TRIO"/>
    <property type="match status" value="1"/>
</dbReference>
<reference evidence="6 7" key="1">
    <citation type="journal article" date="2018" name="Mol. Plant">
        <title>The genome of Artemisia annua provides insight into the evolution of Asteraceae family and artemisinin biosynthesis.</title>
        <authorList>
            <person name="Shen Q."/>
            <person name="Zhang L."/>
            <person name="Liao Z."/>
            <person name="Wang S."/>
            <person name="Yan T."/>
            <person name="Shi P."/>
            <person name="Liu M."/>
            <person name="Fu X."/>
            <person name="Pan Q."/>
            <person name="Wang Y."/>
            <person name="Lv Z."/>
            <person name="Lu X."/>
            <person name="Zhang F."/>
            <person name="Jiang W."/>
            <person name="Ma Y."/>
            <person name="Chen M."/>
            <person name="Hao X."/>
            <person name="Li L."/>
            <person name="Tang Y."/>
            <person name="Lv G."/>
            <person name="Zhou Y."/>
            <person name="Sun X."/>
            <person name="Brodelius P.E."/>
            <person name="Rose J.K.C."/>
            <person name="Tang K."/>
        </authorList>
    </citation>
    <scope>NUCLEOTIDE SEQUENCE [LARGE SCALE GENOMIC DNA]</scope>
    <source>
        <strain evidence="7">cv. Huhao1</strain>
        <tissue evidence="6">Leaf</tissue>
    </source>
</reference>
<name>A0A2U1PCB7_ARTAN</name>
<dbReference type="PANTHER" id="PTHR45932">
    <property type="entry name" value="PATELLIN-1"/>
    <property type="match status" value="1"/>
</dbReference>
<comment type="subcellular location">
    <subcellularLocation>
        <location evidence="1">Membrane</location>
    </subcellularLocation>
</comment>
<evidence type="ECO:0000313" key="7">
    <source>
        <dbReference type="Proteomes" id="UP000245207"/>
    </source>
</evidence>
<dbReference type="Pfam" id="PF25099">
    <property type="entry name" value="GOLD_PATL1_C"/>
    <property type="match status" value="1"/>
</dbReference>
<keyword evidence="7" id="KW-1185">Reference proteome</keyword>
<dbReference type="Gene3D" id="1.10.8.20">
    <property type="entry name" value="N-terminal domain of phosphatidylinositol transfer protein sec14p"/>
    <property type="match status" value="1"/>
</dbReference>
<gene>
    <name evidence="6" type="ORF">CTI12_AA169420</name>
</gene>
<keyword evidence="2" id="KW-0813">Transport</keyword>
<accession>A0A2U1PCB7</accession>
<feature type="compositionally biased region" description="Basic and acidic residues" evidence="4">
    <location>
        <begin position="397"/>
        <end position="417"/>
    </location>
</feature>
<dbReference type="InterPro" id="IPR011074">
    <property type="entry name" value="CRAL/TRIO_N_dom"/>
</dbReference>
<sequence length="427" mass="49218">MNQESKHEHHQLDRSQNKALKSLKEKLNSMYVNKQVSMWGIPLTMTSNEKSDVILLKFLKAKEFRVQDSYNMLVKCLSWRKDFGVDSIVGQDLGFKELEGVVSYFNGFDKEGHPIWWNNHYGIFRNKKIYKKFLGDDKELQKFIRWKIQVLERGILKMLDFSPGGVNSFTEVYDATGLPLKEYVFLSKHMLPLFNDYYPGIVDFKMIINARWFTRKFMFSIFNPFMINTKKGGCVVCKEENVVETLYRYISPEYVPIQYGGMRQPDELNNSPAKAATEFIVQGEEKFIIPVEGIKAGEKITWDVVVGGWDLKYRALFVPDAASKSYDHVVEKRKMLAMPELVSNSYVAKEAGKLVLTINNTASQKKKLGAYRFLVQKTNSTEAEVTRVLEQLKAEARKGTGRGLDLHQGKSETERSYDLQTSPSHQD</sequence>
<evidence type="ECO:0000313" key="6">
    <source>
        <dbReference type="EMBL" id="PWA83359.1"/>
    </source>
</evidence>
<feature type="domain" description="CRAL-TRIO" evidence="5">
    <location>
        <begin position="105"/>
        <end position="267"/>
    </location>
</feature>
<proteinExistence type="predicted"/>
<evidence type="ECO:0000259" key="5">
    <source>
        <dbReference type="PROSITE" id="PS50191"/>
    </source>
</evidence>